<dbReference type="PRINTS" id="PR00081">
    <property type="entry name" value="GDHRDH"/>
</dbReference>
<dbReference type="GeneID" id="54570889"/>
<protein>
    <recommendedName>
        <fullName evidence="5">Short chain alcohol dehydrogenase</fullName>
    </recommendedName>
</protein>
<dbReference type="PANTHER" id="PTHR42760">
    <property type="entry name" value="SHORT-CHAIN DEHYDROGENASES/REDUCTASES FAMILY MEMBER"/>
    <property type="match status" value="1"/>
</dbReference>
<sequence length="260" mass="28387">MGKTAIISGGARGIGRALVRRFLELGYKVYFFDIDEEELKHTTEVHLKKYHDSKALGSSICNLRDVDDIRKKVKQASEFLNGRIDVLVNNGGIATPQWKDGKTMFSPETMNEWQAYVETNLTAPFAVSQACLPYMKDAVANAPINNQGDTGTEPGPCIIHIGSFRAHQSDPDQEGYAATKAGQLGLMHSMAISLLPYGIRVNLIAPGRIKLNEDEDVDDHPANRAGRPKDIVDAAEYLVNAGFVTGQDITVDGGATKKKK</sequence>
<dbReference type="SUPFAM" id="SSF51735">
    <property type="entry name" value="NAD(P)-binding Rossmann-fold domains"/>
    <property type="match status" value="1"/>
</dbReference>
<proteinExistence type="inferred from homology"/>
<dbReference type="Gene3D" id="3.40.50.720">
    <property type="entry name" value="NAD(P)-binding Rossmann-like Domain"/>
    <property type="match status" value="1"/>
</dbReference>
<dbReference type="PRINTS" id="PR00080">
    <property type="entry name" value="SDRFAMILY"/>
</dbReference>
<keyword evidence="2" id="KW-0560">Oxidoreductase</keyword>
<dbReference type="InterPro" id="IPR002347">
    <property type="entry name" value="SDR_fam"/>
</dbReference>
<gene>
    <name evidence="3" type="ORF">M409DRAFT_67932</name>
</gene>
<dbReference type="RefSeq" id="XP_033665328.1">
    <property type="nucleotide sequence ID" value="XM_033817617.1"/>
</dbReference>
<organism evidence="3 4">
    <name type="scientific">Zasmidium cellare ATCC 36951</name>
    <dbReference type="NCBI Taxonomy" id="1080233"/>
    <lineage>
        <taxon>Eukaryota</taxon>
        <taxon>Fungi</taxon>
        <taxon>Dikarya</taxon>
        <taxon>Ascomycota</taxon>
        <taxon>Pezizomycotina</taxon>
        <taxon>Dothideomycetes</taxon>
        <taxon>Dothideomycetidae</taxon>
        <taxon>Mycosphaerellales</taxon>
        <taxon>Mycosphaerellaceae</taxon>
        <taxon>Zasmidium</taxon>
    </lineage>
</organism>
<dbReference type="GO" id="GO:0016616">
    <property type="term" value="F:oxidoreductase activity, acting on the CH-OH group of donors, NAD or NADP as acceptor"/>
    <property type="evidence" value="ECO:0007669"/>
    <property type="project" value="TreeGrafter"/>
</dbReference>
<evidence type="ECO:0000256" key="1">
    <source>
        <dbReference type="ARBA" id="ARBA00006484"/>
    </source>
</evidence>
<dbReference type="CDD" id="cd05233">
    <property type="entry name" value="SDR_c"/>
    <property type="match status" value="1"/>
</dbReference>
<evidence type="ECO:0000313" key="4">
    <source>
        <dbReference type="Proteomes" id="UP000799537"/>
    </source>
</evidence>
<dbReference type="PANTHER" id="PTHR42760:SF133">
    <property type="entry name" value="3-OXOACYL-[ACYL-CARRIER-PROTEIN] REDUCTASE"/>
    <property type="match status" value="1"/>
</dbReference>
<keyword evidence="4" id="KW-1185">Reference proteome</keyword>
<dbReference type="Pfam" id="PF13561">
    <property type="entry name" value="adh_short_C2"/>
    <property type="match status" value="1"/>
</dbReference>
<name>A0A6A6CFI6_ZASCE</name>
<dbReference type="OrthoDB" id="47007at2759"/>
<evidence type="ECO:0000256" key="2">
    <source>
        <dbReference type="ARBA" id="ARBA00023002"/>
    </source>
</evidence>
<evidence type="ECO:0000313" key="3">
    <source>
        <dbReference type="EMBL" id="KAF2164439.1"/>
    </source>
</evidence>
<dbReference type="AlphaFoldDB" id="A0A6A6CFI6"/>
<comment type="similarity">
    <text evidence="1">Belongs to the short-chain dehydrogenases/reductases (SDR) family.</text>
</comment>
<dbReference type="InterPro" id="IPR036291">
    <property type="entry name" value="NAD(P)-bd_dom_sf"/>
</dbReference>
<accession>A0A6A6CFI6</accession>
<evidence type="ECO:0008006" key="5">
    <source>
        <dbReference type="Google" id="ProtNLM"/>
    </source>
</evidence>
<dbReference type="EMBL" id="ML993604">
    <property type="protein sequence ID" value="KAF2164439.1"/>
    <property type="molecule type" value="Genomic_DNA"/>
</dbReference>
<reference evidence="3" key="1">
    <citation type="journal article" date="2020" name="Stud. Mycol.">
        <title>101 Dothideomycetes genomes: a test case for predicting lifestyles and emergence of pathogens.</title>
        <authorList>
            <person name="Haridas S."/>
            <person name="Albert R."/>
            <person name="Binder M."/>
            <person name="Bloem J."/>
            <person name="Labutti K."/>
            <person name="Salamov A."/>
            <person name="Andreopoulos B."/>
            <person name="Baker S."/>
            <person name="Barry K."/>
            <person name="Bills G."/>
            <person name="Bluhm B."/>
            <person name="Cannon C."/>
            <person name="Castanera R."/>
            <person name="Culley D."/>
            <person name="Daum C."/>
            <person name="Ezra D."/>
            <person name="Gonzalez J."/>
            <person name="Henrissat B."/>
            <person name="Kuo A."/>
            <person name="Liang C."/>
            <person name="Lipzen A."/>
            <person name="Lutzoni F."/>
            <person name="Magnuson J."/>
            <person name="Mondo S."/>
            <person name="Nolan M."/>
            <person name="Ohm R."/>
            <person name="Pangilinan J."/>
            <person name="Park H.-J."/>
            <person name="Ramirez L."/>
            <person name="Alfaro M."/>
            <person name="Sun H."/>
            <person name="Tritt A."/>
            <person name="Yoshinaga Y."/>
            <person name="Zwiers L.-H."/>
            <person name="Turgeon B."/>
            <person name="Goodwin S."/>
            <person name="Spatafora J."/>
            <person name="Crous P."/>
            <person name="Grigoriev I."/>
        </authorList>
    </citation>
    <scope>NUCLEOTIDE SEQUENCE</scope>
    <source>
        <strain evidence="3">ATCC 36951</strain>
    </source>
</reference>
<dbReference type="Proteomes" id="UP000799537">
    <property type="component" value="Unassembled WGS sequence"/>
</dbReference>